<keyword evidence="1" id="KW-0808">Transferase</keyword>
<accession>A0A9R1TPF2</accession>
<evidence type="ECO:0000256" key="1">
    <source>
        <dbReference type="RuleBase" id="RU367138"/>
    </source>
</evidence>
<proteinExistence type="inferred from homology"/>
<dbReference type="AlphaFoldDB" id="A0A9R1TPF2"/>
<evidence type="ECO:0000313" key="3">
    <source>
        <dbReference type="RefSeq" id="XP_011312967.1"/>
    </source>
</evidence>
<dbReference type="Proteomes" id="UP000694866">
    <property type="component" value="Unplaced"/>
</dbReference>
<organism evidence="2 3">
    <name type="scientific">Fopius arisanus</name>
    <dbReference type="NCBI Taxonomy" id="64838"/>
    <lineage>
        <taxon>Eukaryota</taxon>
        <taxon>Metazoa</taxon>
        <taxon>Ecdysozoa</taxon>
        <taxon>Arthropoda</taxon>
        <taxon>Hexapoda</taxon>
        <taxon>Insecta</taxon>
        <taxon>Pterygota</taxon>
        <taxon>Neoptera</taxon>
        <taxon>Endopterygota</taxon>
        <taxon>Hymenoptera</taxon>
        <taxon>Apocrita</taxon>
        <taxon>Ichneumonoidea</taxon>
        <taxon>Braconidae</taxon>
        <taxon>Opiinae</taxon>
        <taxon>Fopius</taxon>
    </lineage>
</organism>
<name>A0A9R1TPF2_9HYME</name>
<comment type="pathway">
    <text evidence="1">Glycolipid biosynthesis; glycosylphosphatidylinositol-anchor biosynthesis.</text>
</comment>
<keyword evidence="2" id="KW-1185">Reference proteome</keyword>
<keyword evidence="1" id="KW-1133">Transmembrane helix</keyword>
<dbReference type="GO" id="GO:0005789">
    <property type="term" value="C:endoplasmic reticulum membrane"/>
    <property type="evidence" value="ECO:0007669"/>
    <property type="project" value="UniProtKB-SubCell"/>
</dbReference>
<gene>
    <name evidence="3" type="primary">LOC105272504</name>
</gene>
<comment type="caution">
    <text evidence="1">Lacks conserved residue(s) required for the propagation of feature annotation.</text>
</comment>
<comment type="similarity">
    <text evidence="1">Belongs to the PIGG/PIGN/PIGO family. PIGN subfamily.</text>
</comment>
<dbReference type="KEGG" id="fas:105272504"/>
<keyword evidence="1" id="KW-0472">Membrane</keyword>
<dbReference type="EC" id="2.-.-.-" evidence="1"/>
<sequence>MSVIRQKHKSEYLFRVWGIAMHLVILWGVLDANFHSPVLRNLSPVPPVKEPPAKRLFLFVADGLRYKTFAKSTPNFLGPSRGKPRMHGKMWEKAMYFPRRGFHKTFPDAGPEIMEEIANTWCSIEKNSLFA</sequence>
<dbReference type="InterPro" id="IPR007070">
    <property type="entry name" value="GPI_EtnP_transferase_1"/>
</dbReference>
<reference evidence="3" key="1">
    <citation type="submission" date="2025-08" db="UniProtKB">
        <authorList>
            <consortium name="RefSeq"/>
        </authorList>
    </citation>
    <scope>IDENTIFICATION</scope>
    <source>
        <strain evidence="3">USDA-PBARC FA_bdor</strain>
        <tissue evidence="3">Whole organism</tissue>
    </source>
</reference>
<feature type="transmembrane region" description="Helical" evidence="1">
    <location>
        <begin position="12"/>
        <end position="30"/>
    </location>
</feature>
<dbReference type="OrthoDB" id="2748310at2759"/>
<dbReference type="GO" id="GO:0051377">
    <property type="term" value="F:mannose-ethanolamine phosphotransferase activity"/>
    <property type="evidence" value="ECO:0007669"/>
    <property type="project" value="UniProtKB-UniRule"/>
</dbReference>
<keyword evidence="1" id="KW-0812">Transmembrane</keyword>
<evidence type="ECO:0000313" key="2">
    <source>
        <dbReference type="Proteomes" id="UP000694866"/>
    </source>
</evidence>
<keyword evidence="1" id="KW-0256">Endoplasmic reticulum</keyword>
<keyword evidence="1" id="KW-0337">GPI-anchor biosynthesis</keyword>
<dbReference type="RefSeq" id="XP_011312967.1">
    <property type="nucleotide sequence ID" value="XM_011314665.1"/>
</dbReference>
<dbReference type="PANTHER" id="PTHR12250">
    <property type="entry name" value="PHOSPHATIDYLINOSITOL GLYCAN, CLASS N"/>
    <property type="match status" value="1"/>
</dbReference>
<dbReference type="GeneID" id="105272504"/>
<comment type="subcellular location">
    <subcellularLocation>
        <location evidence="1">Endoplasmic reticulum membrane</location>
        <topology evidence="1">Multi-pass membrane protein</topology>
    </subcellularLocation>
</comment>
<dbReference type="PANTHER" id="PTHR12250:SF0">
    <property type="entry name" value="GPI ETHANOLAMINE PHOSPHATE TRANSFERASE 1"/>
    <property type="match status" value="1"/>
</dbReference>
<dbReference type="GO" id="GO:0006506">
    <property type="term" value="P:GPI anchor biosynthetic process"/>
    <property type="evidence" value="ECO:0007669"/>
    <property type="project" value="UniProtKB-KW"/>
</dbReference>
<protein>
    <recommendedName>
        <fullName evidence="1">GPI ethanolamine phosphate transferase 1</fullName>
        <ecNumber evidence="1">2.-.-.-</ecNumber>
    </recommendedName>
</protein>
<comment type="function">
    <text evidence="1">Ethanolamine phosphate transferase involved in glycosylphosphatidylinositol-anchor biosynthesis. Transfers ethanolamine phosphate to the first alpha-1,4-linked mannose of the glycosylphosphatidylinositol precursor of GPI-anchor.</text>
</comment>